<name>A0ABV4U2J8_9BACT</name>
<evidence type="ECO:0000313" key="3">
    <source>
        <dbReference type="Proteomes" id="UP001575105"/>
    </source>
</evidence>
<accession>A0ABV4U2J8</accession>
<dbReference type="RefSeq" id="WP_425344736.1">
    <property type="nucleotide sequence ID" value="NZ_JBGUBD010000003.1"/>
</dbReference>
<proteinExistence type="predicted"/>
<protein>
    <submittedName>
        <fullName evidence="2">Uncharacterized protein</fullName>
    </submittedName>
</protein>
<comment type="caution">
    <text evidence="2">The sequence shown here is derived from an EMBL/GenBank/DDBJ whole genome shotgun (WGS) entry which is preliminary data.</text>
</comment>
<feature type="chain" id="PRO_5045296561" evidence="1">
    <location>
        <begin position="37"/>
        <end position="162"/>
    </location>
</feature>
<evidence type="ECO:0000256" key="1">
    <source>
        <dbReference type="SAM" id="SignalP"/>
    </source>
</evidence>
<keyword evidence="3" id="KW-1185">Reference proteome</keyword>
<dbReference type="EMBL" id="JBGUBD010000003">
    <property type="protein sequence ID" value="MFA9477811.1"/>
    <property type="molecule type" value="Genomic_DNA"/>
</dbReference>
<gene>
    <name evidence="2" type="ORF">ACERK3_05825</name>
</gene>
<organism evidence="2 3">
    <name type="scientific">Natronomicrosphaera hydrolytica</name>
    <dbReference type="NCBI Taxonomy" id="3242702"/>
    <lineage>
        <taxon>Bacteria</taxon>
        <taxon>Pseudomonadati</taxon>
        <taxon>Planctomycetota</taxon>
        <taxon>Phycisphaerae</taxon>
        <taxon>Phycisphaerales</taxon>
        <taxon>Phycisphaeraceae</taxon>
        <taxon>Natronomicrosphaera</taxon>
    </lineage>
</organism>
<sequence>MFLKRIVAQAHPRPVLSAALLAVGLLLAGCSTSTFVDDERAQNLATLAYPDQAEHADDLDILVQRRGGRIQIINRSPEVLEDMQLWVNRQYVREISRIDIGVDNSFSLRHFINRYQEAFPTAGLLSPDRTEPVTSAELYDPETSQRYRLTVMPPRRDQLGQR</sequence>
<reference evidence="2 3" key="1">
    <citation type="submission" date="2024-08" db="EMBL/GenBank/DDBJ databases">
        <title>Whole-genome sequencing of halo(alkali)philic microorganisms from hypersaline lakes.</title>
        <authorList>
            <person name="Sorokin D.Y."/>
            <person name="Merkel A.Y."/>
            <person name="Messina E."/>
            <person name="Yakimov M."/>
        </authorList>
    </citation>
    <scope>NUCLEOTIDE SEQUENCE [LARGE SCALE GENOMIC DNA]</scope>
    <source>
        <strain evidence="2 3">AB-hyl4</strain>
    </source>
</reference>
<keyword evidence="1" id="KW-0732">Signal</keyword>
<feature type="signal peptide" evidence="1">
    <location>
        <begin position="1"/>
        <end position="36"/>
    </location>
</feature>
<dbReference type="PROSITE" id="PS51257">
    <property type="entry name" value="PROKAR_LIPOPROTEIN"/>
    <property type="match status" value="1"/>
</dbReference>
<evidence type="ECO:0000313" key="2">
    <source>
        <dbReference type="EMBL" id="MFA9477811.1"/>
    </source>
</evidence>
<dbReference type="Proteomes" id="UP001575105">
    <property type="component" value="Unassembled WGS sequence"/>
</dbReference>